<organism evidence="1 2">
    <name type="scientific">Aquimarina litoralis</name>
    <dbReference type="NCBI Taxonomy" id="584605"/>
    <lineage>
        <taxon>Bacteria</taxon>
        <taxon>Pseudomonadati</taxon>
        <taxon>Bacteroidota</taxon>
        <taxon>Flavobacteriia</taxon>
        <taxon>Flavobacteriales</taxon>
        <taxon>Flavobacteriaceae</taxon>
        <taxon>Aquimarina</taxon>
    </lineage>
</organism>
<evidence type="ECO:0000313" key="1">
    <source>
        <dbReference type="EMBL" id="GAA0727073.1"/>
    </source>
</evidence>
<dbReference type="EMBL" id="BAAAGE010000003">
    <property type="protein sequence ID" value="GAA0727073.1"/>
    <property type="molecule type" value="Genomic_DNA"/>
</dbReference>
<name>A0ABN1J2U2_9FLAO</name>
<gene>
    <name evidence="1" type="ORF">GCM10009430_34750</name>
</gene>
<sequence>MKTKTLYRPVGLKELELIHHSNWKQFPPRLNWQPIFYPVMNEAYAIEIATKWNLDDEGSGYSGFVTAFDMNAEFIKKYKIENVGGPIHNELWVPAEELEEFNDHIVSRRN</sequence>
<proteinExistence type="predicted"/>
<accession>A0ABN1J2U2</accession>
<evidence type="ECO:0000313" key="2">
    <source>
        <dbReference type="Proteomes" id="UP001501758"/>
    </source>
</evidence>
<protein>
    <recommendedName>
        <fullName evidence="3">ADP-ribosylation/crystallin J1</fullName>
    </recommendedName>
</protein>
<evidence type="ECO:0008006" key="3">
    <source>
        <dbReference type="Google" id="ProtNLM"/>
    </source>
</evidence>
<dbReference type="RefSeq" id="WP_343913534.1">
    <property type="nucleotide sequence ID" value="NZ_BAAAGE010000003.1"/>
</dbReference>
<reference evidence="1 2" key="1">
    <citation type="journal article" date="2019" name="Int. J. Syst. Evol. Microbiol.">
        <title>The Global Catalogue of Microorganisms (GCM) 10K type strain sequencing project: providing services to taxonomists for standard genome sequencing and annotation.</title>
        <authorList>
            <consortium name="The Broad Institute Genomics Platform"/>
            <consortium name="The Broad Institute Genome Sequencing Center for Infectious Disease"/>
            <person name="Wu L."/>
            <person name="Ma J."/>
        </authorList>
    </citation>
    <scope>NUCLEOTIDE SEQUENCE [LARGE SCALE GENOMIC DNA]</scope>
    <source>
        <strain evidence="1 2">JCM 15974</strain>
    </source>
</reference>
<keyword evidence="2" id="KW-1185">Reference proteome</keyword>
<comment type="caution">
    <text evidence="1">The sequence shown here is derived from an EMBL/GenBank/DDBJ whole genome shotgun (WGS) entry which is preliminary data.</text>
</comment>
<dbReference type="Proteomes" id="UP001501758">
    <property type="component" value="Unassembled WGS sequence"/>
</dbReference>